<feature type="domain" description="Baseplate J-like central" evidence="1">
    <location>
        <begin position="135"/>
        <end position="200"/>
    </location>
</feature>
<proteinExistence type="predicted"/>
<dbReference type="Pfam" id="PF26078">
    <property type="entry name" value="Baseplate_J_M"/>
    <property type="match status" value="1"/>
</dbReference>
<dbReference type="EMBL" id="JADCKQ010000019">
    <property type="protein sequence ID" value="MBI1495404.1"/>
    <property type="molecule type" value="Genomic_DNA"/>
</dbReference>
<dbReference type="AlphaFoldDB" id="A0A8J7IEX4"/>
<dbReference type="InterPro" id="IPR014507">
    <property type="entry name" value="Baseplate_assembly_J_pred"/>
</dbReference>
<protein>
    <submittedName>
        <fullName evidence="2">Baseplate J/gp47 family protein</fullName>
    </submittedName>
</protein>
<reference evidence="2" key="1">
    <citation type="submission" date="2020-10" db="EMBL/GenBank/DDBJ databases">
        <title>Paenihalocynthiibacter styelae gen. nov., sp. nov., isolated from stalked sea squirt Styela clava.</title>
        <authorList>
            <person name="Kim Y.-O."/>
            <person name="Yoon J.-H."/>
        </authorList>
    </citation>
    <scope>NUCLEOTIDE SEQUENCE</scope>
    <source>
        <strain evidence="2">MYP1-1</strain>
    </source>
</reference>
<dbReference type="InterPro" id="IPR058531">
    <property type="entry name" value="Baseplate_J_M"/>
</dbReference>
<gene>
    <name evidence="2" type="ORF">H1D41_17310</name>
</gene>
<dbReference type="InterPro" id="IPR052726">
    <property type="entry name" value="Phage_Baseplate_Hub"/>
</dbReference>
<keyword evidence="3" id="KW-1185">Reference proteome</keyword>
<dbReference type="Proteomes" id="UP000640583">
    <property type="component" value="Unassembled WGS sequence"/>
</dbReference>
<name>A0A8J7IEX4_9RHOB</name>
<evidence type="ECO:0000313" key="2">
    <source>
        <dbReference type="EMBL" id="MBI1495404.1"/>
    </source>
</evidence>
<sequence>MSDFTPIDLRDRAFPETVAQPDFERLLADYKRDLVALYPEVTEVVNSETDPLVIILQIVASEVVRMRGLINDEARKNTLAHGFGSSLDNFGDFWGLARHVLQAADPNARPPVPEVLESDADFRKRIQLAPEGLTSAGSSGSYIYHSLNASSEVKAAWPFRSGPGVVTVAILSNEGDGTASPALLQQVTDYVDGRQPLCADHVFQSAQIIPYEVEARITFLPGYGTQELMEKCRVSVDVHCAQRHNLGVDITRAGLTHALFLDGVQNVELLSPAADVVCTSQQAAIRTDTRLTDGGELV</sequence>
<evidence type="ECO:0000313" key="3">
    <source>
        <dbReference type="Proteomes" id="UP000640583"/>
    </source>
</evidence>
<comment type="caution">
    <text evidence="2">The sequence shown here is derived from an EMBL/GenBank/DDBJ whole genome shotgun (WGS) entry which is preliminary data.</text>
</comment>
<dbReference type="PANTHER" id="PTHR35862:SF1">
    <property type="entry name" value="FELS-2 PROPHAGE PROTEIN"/>
    <property type="match status" value="1"/>
</dbReference>
<organism evidence="2 3">
    <name type="scientific">Halocynthiibacter styelae</name>
    <dbReference type="NCBI Taxonomy" id="2761955"/>
    <lineage>
        <taxon>Bacteria</taxon>
        <taxon>Pseudomonadati</taxon>
        <taxon>Pseudomonadota</taxon>
        <taxon>Alphaproteobacteria</taxon>
        <taxon>Rhodobacterales</taxon>
        <taxon>Paracoccaceae</taxon>
        <taxon>Halocynthiibacter</taxon>
    </lineage>
</organism>
<dbReference type="PIRSF" id="PIRSF020481">
    <property type="entry name" value="BAP"/>
    <property type="match status" value="1"/>
</dbReference>
<accession>A0A8J7IEX4</accession>
<dbReference type="PANTHER" id="PTHR35862">
    <property type="entry name" value="FELS-2 PROPHAGE PROTEIN"/>
    <property type="match status" value="1"/>
</dbReference>
<evidence type="ECO:0000259" key="1">
    <source>
        <dbReference type="Pfam" id="PF26078"/>
    </source>
</evidence>
<dbReference type="RefSeq" id="WP_228850106.1">
    <property type="nucleotide sequence ID" value="NZ_JADCKQ010000019.1"/>
</dbReference>